<feature type="compositionally biased region" description="Low complexity" evidence="2">
    <location>
        <begin position="24"/>
        <end position="36"/>
    </location>
</feature>
<dbReference type="InterPro" id="IPR001054">
    <property type="entry name" value="A/G_cyclase"/>
</dbReference>
<dbReference type="InterPro" id="IPR029787">
    <property type="entry name" value="Nucleotide_cyclase"/>
</dbReference>
<dbReference type="Pfam" id="PF00211">
    <property type="entry name" value="Guanylate_cyc"/>
    <property type="match status" value="1"/>
</dbReference>
<feature type="domain" description="Guanylate cyclase" evidence="3">
    <location>
        <begin position="113"/>
        <end position="225"/>
    </location>
</feature>
<evidence type="ECO:0000256" key="1">
    <source>
        <dbReference type="ARBA" id="ARBA00005381"/>
    </source>
</evidence>
<dbReference type="EMBL" id="JAAXPC010000006">
    <property type="protein sequence ID" value="NKY02437.1"/>
    <property type="molecule type" value="Genomic_DNA"/>
</dbReference>
<dbReference type="AlphaFoldDB" id="A0A846WMI7"/>
<dbReference type="SMART" id="SM00044">
    <property type="entry name" value="CYCc"/>
    <property type="match status" value="1"/>
</dbReference>
<dbReference type="InterPro" id="IPR050697">
    <property type="entry name" value="Adenylyl/Guanylyl_Cyclase_3/4"/>
</dbReference>
<dbReference type="CDD" id="cd07302">
    <property type="entry name" value="CHD"/>
    <property type="match status" value="1"/>
</dbReference>
<feature type="compositionally biased region" description="Low complexity" evidence="2">
    <location>
        <begin position="1"/>
        <end position="12"/>
    </location>
</feature>
<gene>
    <name evidence="4" type="ORF">HGA05_12685</name>
</gene>
<dbReference type="PANTHER" id="PTHR43081:SF19">
    <property type="entry name" value="PH-SENSITIVE ADENYLATE CYCLASE RV1264"/>
    <property type="match status" value="1"/>
</dbReference>
<dbReference type="GO" id="GO:0006171">
    <property type="term" value="P:cAMP biosynthetic process"/>
    <property type="evidence" value="ECO:0007669"/>
    <property type="project" value="TreeGrafter"/>
</dbReference>
<evidence type="ECO:0000259" key="3">
    <source>
        <dbReference type="PROSITE" id="PS50125"/>
    </source>
</evidence>
<comment type="similarity">
    <text evidence="1">Belongs to the adenylyl cyclase class-3 family.</text>
</comment>
<feature type="compositionally biased region" description="Pro residues" evidence="2">
    <location>
        <begin position="13"/>
        <end position="23"/>
    </location>
</feature>
<dbReference type="RefSeq" id="WP_006372799.1">
    <property type="nucleotide sequence ID" value="NZ_JAAXPC010000006.1"/>
</dbReference>
<reference evidence="4 5" key="1">
    <citation type="submission" date="2020-04" db="EMBL/GenBank/DDBJ databases">
        <title>MicrobeNet Type strains.</title>
        <authorList>
            <person name="Nicholson A.C."/>
        </authorList>
    </citation>
    <scope>NUCLEOTIDE SEQUENCE [LARGE SCALE GENOMIC DNA]</scope>
    <source>
        <strain evidence="4 5">ATCC BAA-14</strain>
    </source>
</reference>
<dbReference type="PANTHER" id="PTHR43081">
    <property type="entry name" value="ADENYLATE CYCLASE, TERMINAL-DIFFERENTIATION SPECIFIC-RELATED"/>
    <property type="match status" value="1"/>
</dbReference>
<evidence type="ECO:0000313" key="4">
    <source>
        <dbReference type="EMBL" id="NKY02437.1"/>
    </source>
</evidence>
<organism evidence="4 5">
    <name type="scientific">Gordonia polyisoprenivorans</name>
    <dbReference type="NCBI Taxonomy" id="84595"/>
    <lineage>
        <taxon>Bacteria</taxon>
        <taxon>Bacillati</taxon>
        <taxon>Actinomycetota</taxon>
        <taxon>Actinomycetes</taxon>
        <taxon>Mycobacteriales</taxon>
        <taxon>Gordoniaceae</taxon>
        <taxon>Gordonia</taxon>
    </lineage>
</organism>
<dbReference type="GO" id="GO:0004016">
    <property type="term" value="F:adenylate cyclase activity"/>
    <property type="evidence" value="ECO:0007669"/>
    <property type="project" value="UniProtKB-ARBA"/>
</dbReference>
<feature type="region of interest" description="Disordered" evidence="2">
    <location>
        <begin position="1"/>
        <end position="36"/>
    </location>
</feature>
<dbReference type="Proteomes" id="UP000563898">
    <property type="component" value="Unassembled WGS sequence"/>
</dbReference>
<dbReference type="GO" id="GO:0035556">
    <property type="term" value="P:intracellular signal transduction"/>
    <property type="evidence" value="ECO:0007669"/>
    <property type="project" value="InterPro"/>
</dbReference>
<protein>
    <submittedName>
        <fullName evidence="4">Adenylate/guanylate cyclase domain-containing protein</fullName>
    </submittedName>
</protein>
<dbReference type="PROSITE" id="PS50125">
    <property type="entry name" value="GUANYLATE_CYCLASE_2"/>
    <property type="match status" value="1"/>
</dbReference>
<dbReference type="SUPFAM" id="SSF55073">
    <property type="entry name" value="Nucleotide cyclase"/>
    <property type="match status" value="1"/>
</dbReference>
<name>A0A846WMI7_9ACTN</name>
<evidence type="ECO:0000313" key="5">
    <source>
        <dbReference type="Proteomes" id="UP000563898"/>
    </source>
</evidence>
<dbReference type="Gene3D" id="3.30.70.1230">
    <property type="entry name" value="Nucleotide cyclase"/>
    <property type="match status" value="1"/>
</dbReference>
<sequence>MNAGDAPDSSDPNPEPPSGPEPAPLSARAADALARADANSTGIRAIRAVRRLLPDAPPSITDSRPSDRLARLIADARPEKPSATRELGLAAVQAWQSVTRRRGHSADTPVDVTILFTDLVAFSTWALAAGDDQVLRLLREVNTATEQVVRQHGGRIVKNLGDGVMAMFTDPDEAIVAAYEAIGAVSALTIDGYRPQLRAGLHTGTPRAVGDDFVGVDVNIAARVAGAAGAGELLISDATLESVDPQRYARRRRRRFKAKGVPRELTVYAVVPRYDA</sequence>
<accession>A0A846WMI7</accession>
<evidence type="ECO:0000256" key="2">
    <source>
        <dbReference type="SAM" id="MobiDB-lite"/>
    </source>
</evidence>
<comment type="caution">
    <text evidence="4">The sequence shown here is derived from an EMBL/GenBank/DDBJ whole genome shotgun (WGS) entry which is preliminary data.</text>
</comment>
<proteinExistence type="inferred from homology"/>